<gene>
    <name evidence="4" type="ORF">GD627_05600</name>
</gene>
<evidence type="ECO:0000313" key="4">
    <source>
        <dbReference type="EMBL" id="KAD4060508.1"/>
    </source>
</evidence>
<dbReference type="RefSeq" id="WP_152271631.1">
    <property type="nucleotide sequence ID" value="NZ_VTFX01000001.1"/>
</dbReference>
<feature type="domain" description="GerMN" evidence="3">
    <location>
        <begin position="205"/>
        <end position="296"/>
    </location>
</feature>
<feature type="signal peptide" evidence="2">
    <location>
        <begin position="1"/>
        <end position="31"/>
    </location>
</feature>
<dbReference type="Pfam" id="PF25976">
    <property type="entry name" value="LpqB_N"/>
    <property type="match status" value="1"/>
</dbReference>
<dbReference type="InterPro" id="IPR019606">
    <property type="entry name" value="GerMN"/>
</dbReference>
<dbReference type="EMBL" id="VTFX01000001">
    <property type="protein sequence ID" value="KAD4060508.1"/>
    <property type="molecule type" value="Genomic_DNA"/>
</dbReference>
<proteinExistence type="predicted"/>
<dbReference type="PROSITE" id="PS51257">
    <property type="entry name" value="PROKAR_LIPOPROTEIN"/>
    <property type="match status" value="1"/>
</dbReference>
<organism evidence="4 5">
    <name type="scientific">Arthrobacter yangruifuii</name>
    <dbReference type="NCBI Taxonomy" id="2606616"/>
    <lineage>
        <taxon>Bacteria</taxon>
        <taxon>Bacillati</taxon>
        <taxon>Actinomycetota</taxon>
        <taxon>Actinomycetes</taxon>
        <taxon>Micrococcales</taxon>
        <taxon>Micrococcaceae</taxon>
        <taxon>Arthrobacter</taxon>
    </lineage>
</organism>
<keyword evidence="2" id="KW-0732">Signal</keyword>
<name>A0A5N6MWJ0_9MICC</name>
<dbReference type="Pfam" id="PF10646">
    <property type="entry name" value="Germane"/>
    <property type="match status" value="1"/>
</dbReference>
<dbReference type="InterPro" id="IPR059026">
    <property type="entry name" value="LpqB_N"/>
</dbReference>
<comment type="caution">
    <text evidence="4">The sequence shown here is derived from an EMBL/GenBank/DDBJ whole genome shotgun (WGS) entry which is preliminary data.</text>
</comment>
<dbReference type="Pfam" id="PF10647">
    <property type="entry name" value="Gmad1"/>
    <property type="match status" value="1"/>
</dbReference>
<evidence type="ECO:0000313" key="5">
    <source>
        <dbReference type="Proteomes" id="UP000326852"/>
    </source>
</evidence>
<dbReference type="InterPro" id="IPR018910">
    <property type="entry name" value="LpqB_C"/>
</dbReference>
<protein>
    <recommendedName>
        <fullName evidence="3">GerMN domain-containing protein</fullName>
    </recommendedName>
</protein>
<dbReference type="Proteomes" id="UP000326852">
    <property type="component" value="Unassembled WGS sequence"/>
</dbReference>
<evidence type="ECO:0000256" key="1">
    <source>
        <dbReference type="SAM" id="MobiDB-lite"/>
    </source>
</evidence>
<dbReference type="AlphaFoldDB" id="A0A5N6MWJ0"/>
<dbReference type="SMART" id="SM00909">
    <property type="entry name" value="Germane"/>
    <property type="match status" value="1"/>
</dbReference>
<accession>A0A5N6MWJ0</accession>
<feature type="region of interest" description="Disordered" evidence="1">
    <location>
        <begin position="35"/>
        <end position="63"/>
    </location>
</feature>
<dbReference type="SUPFAM" id="SSF69304">
    <property type="entry name" value="Tricorn protease N-terminal domain"/>
    <property type="match status" value="1"/>
</dbReference>
<reference evidence="4 5" key="1">
    <citation type="submission" date="2019-08" db="EMBL/GenBank/DDBJ databases">
        <title>Arthrobacter sp. nov., isolated from plateau pika and Tibetan wild ass.</title>
        <authorList>
            <person name="Ge Y."/>
        </authorList>
    </citation>
    <scope>NUCLEOTIDE SEQUENCE [LARGE SCALE GENOMIC DNA]</scope>
    <source>
        <strain evidence="4 5">785</strain>
    </source>
</reference>
<sequence>MPKRNMLPGRMLVLWLSAVLMLAGCSSIPTVGPVGTASAEHKGETGEEAVFSPEGPADGASPQDIIRGFMDAGKGAADDYSVARQFLAPELANTWSPTERVTIYRSSRVVAVPEPDMFQIQLEMHGSMDSRGIRTDAPDGSTETFPVRLEQVDGQWRLSAVPDGIMVSLANFPVLFIAHNLYFYSSDYQYWVPDTRWFIQRAGIAANIVKELLVGPAPYLQGAVVSAFPAGTTMARDSVPVASGEAVVDFAAESLRDSSDLNRQQMLNQLEQNLRGLNNVTGVSMVVGQRDVDLGKGNGQLQSAVKDPSAGATQIVVSQGELAYYTDGPEPIADVPSVAEYGPRDPGVSADGSVIAFLDSREDTLLITGPGQGVRTAAEAGKFTPPSVDPRRWVWTAQPSGTGSQVFAVPPGGDRSSAAVLTAPWLEGLTVTELRVSRDGARALVVANRGGRSEVMITGLVRSPEGDPVSLTAPMTLQVPSKAGTVNRAKWASEDTVVAVQTGTEEAAPVILGTGRESEMLSPMAGIAGLSAGNGVEDIFIQTEEGIFNKVGSSWSLRTEGTQDPAFPG</sequence>
<evidence type="ECO:0000256" key="2">
    <source>
        <dbReference type="SAM" id="SignalP"/>
    </source>
</evidence>
<keyword evidence="5" id="KW-1185">Reference proteome</keyword>
<evidence type="ECO:0000259" key="3">
    <source>
        <dbReference type="SMART" id="SM00909"/>
    </source>
</evidence>
<feature type="chain" id="PRO_5038796548" description="GerMN domain-containing protein" evidence="2">
    <location>
        <begin position="32"/>
        <end position="569"/>
    </location>
</feature>